<name>A0A9N9CWD5_FUNMO</name>
<dbReference type="AlphaFoldDB" id="A0A9N9CWD5"/>
<accession>A0A9N9CWD5</accession>
<keyword evidence="5 7" id="KW-1133">Transmembrane helix</keyword>
<keyword evidence="2 7" id="KW-0813">Transport</keyword>
<dbReference type="GO" id="GO:0035435">
    <property type="term" value="P:phosphate ion transmembrane transport"/>
    <property type="evidence" value="ECO:0007669"/>
    <property type="project" value="TreeGrafter"/>
</dbReference>
<evidence type="ECO:0000256" key="4">
    <source>
        <dbReference type="ARBA" id="ARBA00022692"/>
    </source>
</evidence>
<keyword evidence="3 7" id="KW-0592">Phosphate transport</keyword>
<feature type="transmembrane region" description="Helical" evidence="7">
    <location>
        <begin position="86"/>
        <end position="105"/>
    </location>
</feature>
<dbReference type="GO" id="GO:0005315">
    <property type="term" value="F:phosphate transmembrane transporter activity"/>
    <property type="evidence" value="ECO:0007669"/>
    <property type="project" value="InterPro"/>
</dbReference>
<dbReference type="PANTHER" id="PTHR11101">
    <property type="entry name" value="PHOSPHATE TRANSPORTER"/>
    <property type="match status" value="1"/>
</dbReference>
<sequence>MEPYSYTWLLVLGLVVAFADGFGIGANDVANSFSTSVGSRSLTLRQACTIAFFTEFLGSFLLGAKTTETIRGDILNVDIFEAQPEILMLCMVCALFGSATWVIFASSKGWPVSTTHSIVGGIIGVGIVAFGPEAVDWSYDGVAKIVTSWFISPLAAGLIAAVIFSATKYFVLAYQDTSFQRGLVAVPVYFGITTAVNVLFLIYKGSDGLNLDKVPSHVIAPIVFGITLVVSAFSYFFYAQWLRRKILGNERALKWYHIFIIPFIGPHHLNDYENDVTLGGTSGISEKSSKYSKDTMDIVVEGKLSNDGSNTKKKSIFHKWFSLFNKFVQSGLSKEVADYKADIDRKMHDVATKYDPDTEKLYSFLQVITAAFASFAHGSNDVANAVGPLATIVLIYGSGTVDPSGKAPVPIWILALGGAAIDIGLIFYGYHVMRSLGNRITYHSPARGFSMELGTSLTILTASKMGLPVSTTHCITGATAAVGLCNGKWQALNWKLLAWCFFSWILTLPAAGGIAGLIFAFVTYAPKLNPI</sequence>
<evidence type="ECO:0000313" key="8">
    <source>
        <dbReference type="EMBL" id="CAG8616866.1"/>
    </source>
</evidence>
<evidence type="ECO:0000256" key="7">
    <source>
        <dbReference type="RuleBase" id="RU363058"/>
    </source>
</evidence>
<evidence type="ECO:0000256" key="1">
    <source>
        <dbReference type="ARBA" id="ARBA00004141"/>
    </source>
</evidence>
<proteinExistence type="inferred from homology"/>
<feature type="transmembrane region" description="Helical" evidence="7">
    <location>
        <begin position="150"/>
        <end position="171"/>
    </location>
</feature>
<feature type="transmembrane region" description="Helical" evidence="7">
    <location>
        <begin position="183"/>
        <end position="203"/>
    </location>
</feature>
<gene>
    <name evidence="8" type="ORF">FMOSSE_LOCUS9764</name>
</gene>
<comment type="caution">
    <text evidence="8">The sequence shown here is derived from an EMBL/GenBank/DDBJ whole genome shotgun (WGS) entry which is preliminary data.</text>
</comment>
<organism evidence="8 9">
    <name type="scientific">Funneliformis mosseae</name>
    <name type="common">Endomycorrhizal fungus</name>
    <name type="synonym">Glomus mosseae</name>
    <dbReference type="NCBI Taxonomy" id="27381"/>
    <lineage>
        <taxon>Eukaryota</taxon>
        <taxon>Fungi</taxon>
        <taxon>Fungi incertae sedis</taxon>
        <taxon>Mucoromycota</taxon>
        <taxon>Glomeromycotina</taxon>
        <taxon>Glomeromycetes</taxon>
        <taxon>Glomerales</taxon>
        <taxon>Glomeraceae</taxon>
        <taxon>Funneliformis</taxon>
    </lineage>
</organism>
<dbReference type="EMBL" id="CAJVPP010002964">
    <property type="protein sequence ID" value="CAG8616866.1"/>
    <property type="molecule type" value="Genomic_DNA"/>
</dbReference>
<evidence type="ECO:0000256" key="5">
    <source>
        <dbReference type="ARBA" id="ARBA00022989"/>
    </source>
</evidence>
<dbReference type="GO" id="GO:0016020">
    <property type="term" value="C:membrane"/>
    <property type="evidence" value="ECO:0007669"/>
    <property type="project" value="UniProtKB-SubCell"/>
</dbReference>
<comment type="similarity">
    <text evidence="7">Belongs to the inorganic phosphate transporter (PiT) (TC 2.A.20) family.</text>
</comment>
<dbReference type="Pfam" id="PF01384">
    <property type="entry name" value="PHO4"/>
    <property type="match status" value="1"/>
</dbReference>
<dbReference type="InterPro" id="IPR001204">
    <property type="entry name" value="Phos_transporter"/>
</dbReference>
<evidence type="ECO:0000256" key="6">
    <source>
        <dbReference type="ARBA" id="ARBA00023136"/>
    </source>
</evidence>
<feature type="transmembrane region" description="Helical" evidence="7">
    <location>
        <begin position="112"/>
        <end position="130"/>
    </location>
</feature>
<comment type="function">
    <text evidence="7">Sodium-phosphate symporter.</text>
</comment>
<evidence type="ECO:0000313" key="9">
    <source>
        <dbReference type="Proteomes" id="UP000789375"/>
    </source>
</evidence>
<protein>
    <recommendedName>
        <fullName evidence="7">Phosphate transporter</fullName>
    </recommendedName>
</protein>
<evidence type="ECO:0000256" key="2">
    <source>
        <dbReference type="ARBA" id="ARBA00022448"/>
    </source>
</evidence>
<keyword evidence="4 7" id="KW-0812">Transmembrane</keyword>
<feature type="transmembrane region" description="Helical" evidence="7">
    <location>
        <begin position="382"/>
        <end position="399"/>
    </location>
</feature>
<evidence type="ECO:0000256" key="3">
    <source>
        <dbReference type="ARBA" id="ARBA00022592"/>
    </source>
</evidence>
<dbReference type="Proteomes" id="UP000789375">
    <property type="component" value="Unassembled WGS sequence"/>
</dbReference>
<dbReference type="PANTHER" id="PTHR11101:SF80">
    <property type="entry name" value="PHOSPHATE TRANSPORTER"/>
    <property type="match status" value="1"/>
</dbReference>
<comment type="subcellular location">
    <subcellularLocation>
        <location evidence="1 7">Membrane</location>
        <topology evidence="1 7">Multi-pass membrane protein</topology>
    </subcellularLocation>
</comment>
<keyword evidence="9" id="KW-1185">Reference proteome</keyword>
<feature type="transmembrane region" description="Helical" evidence="7">
    <location>
        <begin position="218"/>
        <end position="238"/>
    </location>
</feature>
<feature type="transmembrane region" description="Helical" evidence="7">
    <location>
        <begin position="411"/>
        <end position="430"/>
    </location>
</feature>
<feature type="transmembrane region" description="Helical" evidence="7">
    <location>
        <begin position="496"/>
        <end position="525"/>
    </location>
</feature>
<feature type="transmembrane region" description="Helical" evidence="7">
    <location>
        <begin position="6"/>
        <end position="26"/>
    </location>
</feature>
<reference evidence="8" key="1">
    <citation type="submission" date="2021-06" db="EMBL/GenBank/DDBJ databases">
        <authorList>
            <person name="Kallberg Y."/>
            <person name="Tangrot J."/>
            <person name="Rosling A."/>
        </authorList>
    </citation>
    <scope>NUCLEOTIDE SEQUENCE</scope>
    <source>
        <strain evidence="8">87-6 pot B 2015</strain>
    </source>
</reference>
<keyword evidence="6 7" id="KW-0472">Membrane</keyword>